<dbReference type="Proteomes" id="UP000024635">
    <property type="component" value="Unassembled WGS sequence"/>
</dbReference>
<reference evidence="2" key="1">
    <citation type="journal article" date="2015" name="Nat. Genet.">
        <title>The genome and transcriptome of the zoonotic hookworm Ancylostoma ceylanicum identify infection-specific gene families.</title>
        <authorList>
            <person name="Schwarz E.M."/>
            <person name="Hu Y."/>
            <person name="Antoshechkin I."/>
            <person name="Miller M.M."/>
            <person name="Sternberg P.W."/>
            <person name="Aroian R.V."/>
        </authorList>
    </citation>
    <scope>NUCLEOTIDE SEQUENCE</scope>
    <source>
        <strain evidence="2">HY135</strain>
    </source>
</reference>
<dbReference type="AlphaFoldDB" id="A0A016TCB4"/>
<evidence type="ECO:0000313" key="1">
    <source>
        <dbReference type="EMBL" id="EYC00322.1"/>
    </source>
</evidence>
<proteinExistence type="predicted"/>
<dbReference type="OrthoDB" id="410104at2759"/>
<organism evidence="1 2">
    <name type="scientific">Ancylostoma ceylanicum</name>
    <dbReference type="NCBI Taxonomy" id="53326"/>
    <lineage>
        <taxon>Eukaryota</taxon>
        <taxon>Metazoa</taxon>
        <taxon>Ecdysozoa</taxon>
        <taxon>Nematoda</taxon>
        <taxon>Chromadorea</taxon>
        <taxon>Rhabditida</taxon>
        <taxon>Rhabditina</taxon>
        <taxon>Rhabditomorpha</taxon>
        <taxon>Strongyloidea</taxon>
        <taxon>Ancylostomatidae</taxon>
        <taxon>Ancylostomatinae</taxon>
        <taxon>Ancylostoma</taxon>
    </lineage>
</organism>
<sequence>MEEICQNYFNALFASTNNIAPPSIDQVEPVPEVLSAEIEKAVRQMKLGKAVGLDEARAEEIRAGAEVLAKALSIRFTK</sequence>
<comment type="caution">
    <text evidence="1">The sequence shown here is derived from an EMBL/GenBank/DDBJ whole genome shotgun (WGS) entry which is preliminary data.</text>
</comment>
<protein>
    <submittedName>
        <fullName evidence="1">Uncharacterized protein</fullName>
    </submittedName>
</protein>
<accession>A0A016TCB4</accession>
<keyword evidence="2" id="KW-1185">Reference proteome</keyword>
<dbReference type="EMBL" id="JARK01001452">
    <property type="protein sequence ID" value="EYC00322.1"/>
    <property type="molecule type" value="Genomic_DNA"/>
</dbReference>
<name>A0A016TCB4_9BILA</name>
<gene>
    <name evidence="1" type="primary">Acey_s0116.g560</name>
    <name evidence="1" type="ORF">Y032_0116g560</name>
</gene>
<evidence type="ECO:0000313" key="2">
    <source>
        <dbReference type="Proteomes" id="UP000024635"/>
    </source>
</evidence>